<feature type="binding site" description="axial binding residue" evidence="5">
    <location>
        <position position="383"/>
    </location>
    <ligand>
        <name>heme b</name>
        <dbReference type="ChEBI" id="CHEBI:60344"/>
    </ligand>
    <ligandPart>
        <name>Fe</name>
        <dbReference type="ChEBI" id="CHEBI:18248"/>
    </ligandPart>
</feature>
<feature type="signal peptide" evidence="7">
    <location>
        <begin position="1"/>
        <end position="17"/>
    </location>
</feature>
<evidence type="ECO:0000256" key="1">
    <source>
        <dbReference type="ARBA" id="ARBA00004613"/>
    </source>
</evidence>
<dbReference type="GO" id="GO:0046872">
    <property type="term" value="F:metal ion binding"/>
    <property type="evidence" value="ECO:0007669"/>
    <property type="project" value="UniProtKB-KW"/>
</dbReference>
<dbReference type="Gene3D" id="1.10.640.10">
    <property type="entry name" value="Haem peroxidase domain superfamily, animal type"/>
    <property type="match status" value="1"/>
</dbReference>
<dbReference type="AlphaFoldDB" id="A0A8D8YJI1"/>
<evidence type="ECO:0000256" key="3">
    <source>
        <dbReference type="ARBA" id="ARBA00022559"/>
    </source>
</evidence>
<keyword evidence="3 8" id="KW-0560">Oxidoreductase</keyword>
<sequence>MWISLVCYLLPILLVNSEHHIIKRESANIPNTSPQDQLSQEVADKCFNPGPCDSKAKYRTIDGSCNNLQFPMWGMTNTAAIRLRPAVYSDGKKLPRKSKDGQELPNARILRDKLIKDKVLPDDTRYWNLVISWGQFISHDTAHSVPKGDGISCCSKDGKVLEAFSDVCMPILVPKTDAFYSKFGVECIDMVRTKTTDDIGCPLTPVQQVIDLTHFIDASPVYGSNKTIADSLRLFEKGQLRFQIGKKGGMYPPNHPQPREQCDIRDNEPEVCYVAGDLRVNQNSELTPIQIVLLRIHNKIASKLAVINPSWNDETLYQETRRIIIAIVQWITYKEFLPILIGSKIMKEAGIEVPDSGFETSYDVFTNPTTINEFETAAYRSLHSIVTPKVRMVGIRGKNHSEIGQETDQIEEQFNNNSNEDESDIDETNGDEKKALLSFLSRPGLKDKVTSKTQKSADIELVDWMRRPSIVQSHLDQFLRGQQSQFILKQDKFEALSINNLLFHGKRPFGDDLEALSIQRQRDFGMPSYNEFRTYSNMPKVNSFDELSDVMSKEDIEDLKKSYTHVDDIDLYIGGLYERSTEGGGLFGPTFRNIVAEQFFRWKIGDRFFFTFENQSGSFTLDQLNELRKTGSGWLFCEGSDDIGSVHPNNMNNDISGNELRPCRSLPQPNFSKWKI</sequence>
<protein>
    <submittedName>
        <fullName evidence="8">Peroxidase</fullName>
    </submittedName>
</protein>
<organism evidence="8">
    <name type="scientific">Cacopsylla melanoneura</name>
    <dbReference type="NCBI Taxonomy" id="428564"/>
    <lineage>
        <taxon>Eukaryota</taxon>
        <taxon>Metazoa</taxon>
        <taxon>Ecdysozoa</taxon>
        <taxon>Arthropoda</taxon>
        <taxon>Hexapoda</taxon>
        <taxon>Insecta</taxon>
        <taxon>Pterygota</taxon>
        <taxon>Neoptera</taxon>
        <taxon>Paraneoptera</taxon>
        <taxon>Hemiptera</taxon>
        <taxon>Sternorrhyncha</taxon>
        <taxon>Psylloidea</taxon>
        <taxon>Psyllidae</taxon>
        <taxon>Psyllinae</taxon>
        <taxon>Cacopsylla</taxon>
    </lineage>
</organism>
<dbReference type="CDD" id="cd09823">
    <property type="entry name" value="peroxinectin_like"/>
    <property type="match status" value="1"/>
</dbReference>
<feature type="chain" id="PRO_5034291016" evidence="7">
    <location>
        <begin position="18"/>
        <end position="676"/>
    </location>
</feature>
<dbReference type="PANTHER" id="PTHR11475">
    <property type="entry name" value="OXIDASE/PEROXIDASE"/>
    <property type="match status" value="1"/>
</dbReference>
<keyword evidence="4" id="KW-0325">Glycoprotein</keyword>
<evidence type="ECO:0000256" key="5">
    <source>
        <dbReference type="PIRSR" id="PIRSR619791-2"/>
    </source>
</evidence>
<dbReference type="GO" id="GO:0005576">
    <property type="term" value="C:extracellular region"/>
    <property type="evidence" value="ECO:0007669"/>
    <property type="project" value="UniProtKB-SubCell"/>
</dbReference>
<comment type="subcellular location">
    <subcellularLocation>
        <location evidence="1">Secreted</location>
    </subcellularLocation>
</comment>
<keyword evidence="5" id="KW-0479">Metal-binding</keyword>
<keyword evidence="5" id="KW-0408">Iron</keyword>
<dbReference type="Pfam" id="PF03098">
    <property type="entry name" value="An_peroxidase"/>
    <property type="match status" value="2"/>
</dbReference>
<dbReference type="SUPFAM" id="SSF48113">
    <property type="entry name" value="Heme-dependent peroxidases"/>
    <property type="match status" value="1"/>
</dbReference>
<accession>A0A8D8YJI1</accession>
<feature type="compositionally biased region" description="Polar residues" evidence="6">
    <location>
        <begin position="667"/>
        <end position="676"/>
    </location>
</feature>
<evidence type="ECO:0000256" key="7">
    <source>
        <dbReference type="SAM" id="SignalP"/>
    </source>
</evidence>
<keyword evidence="2" id="KW-0964">Secreted</keyword>
<reference evidence="8" key="1">
    <citation type="submission" date="2021-05" db="EMBL/GenBank/DDBJ databases">
        <authorList>
            <person name="Alioto T."/>
            <person name="Alioto T."/>
            <person name="Gomez Garrido J."/>
        </authorList>
    </citation>
    <scope>NUCLEOTIDE SEQUENCE</scope>
</reference>
<dbReference type="PROSITE" id="PS50292">
    <property type="entry name" value="PEROXIDASE_3"/>
    <property type="match status" value="1"/>
</dbReference>
<dbReference type="GO" id="GO:0020037">
    <property type="term" value="F:heme binding"/>
    <property type="evidence" value="ECO:0007669"/>
    <property type="project" value="InterPro"/>
</dbReference>
<keyword evidence="7" id="KW-0732">Signal</keyword>
<dbReference type="EMBL" id="HBUF01379701">
    <property type="protein sequence ID" value="CAG6729753.1"/>
    <property type="molecule type" value="Transcribed_RNA"/>
</dbReference>
<evidence type="ECO:0000256" key="6">
    <source>
        <dbReference type="SAM" id="MobiDB-lite"/>
    </source>
</evidence>
<feature type="region of interest" description="Disordered" evidence="6">
    <location>
        <begin position="654"/>
        <end position="676"/>
    </location>
</feature>
<dbReference type="PANTHER" id="PTHR11475:SF4">
    <property type="entry name" value="CHORION PEROXIDASE"/>
    <property type="match status" value="1"/>
</dbReference>
<evidence type="ECO:0000313" key="8">
    <source>
        <dbReference type="EMBL" id="CAG6729753.1"/>
    </source>
</evidence>
<keyword evidence="5" id="KW-0349">Heme</keyword>
<evidence type="ECO:0000256" key="2">
    <source>
        <dbReference type="ARBA" id="ARBA00022525"/>
    </source>
</evidence>
<proteinExistence type="predicted"/>
<evidence type="ECO:0000256" key="4">
    <source>
        <dbReference type="ARBA" id="ARBA00023180"/>
    </source>
</evidence>
<dbReference type="PRINTS" id="PR00457">
    <property type="entry name" value="ANPEROXIDASE"/>
</dbReference>
<dbReference type="GO" id="GO:0004601">
    <property type="term" value="F:peroxidase activity"/>
    <property type="evidence" value="ECO:0007669"/>
    <property type="project" value="UniProtKB-KW"/>
</dbReference>
<dbReference type="InterPro" id="IPR037120">
    <property type="entry name" value="Haem_peroxidase_sf_animal"/>
</dbReference>
<name>A0A8D8YJI1_9HEMI</name>
<dbReference type="GO" id="GO:0006979">
    <property type="term" value="P:response to oxidative stress"/>
    <property type="evidence" value="ECO:0007669"/>
    <property type="project" value="InterPro"/>
</dbReference>
<dbReference type="InterPro" id="IPR010255">
    <property type="entry name" value="Haem_peroxidase_sf"/>
</dbReference>
<dbReference type="InterPro" id="IPR019791">
    <property type="entry name" value="Haem_peroxidase_animal"/>
</dbReference>
<keyword evidence="3 8" id="KW-0575">Peroxidase</keyword>